<feature type="compositionally biased region" description="Polar residues" evidence="1">
    <location>
        <begin position="1047"/>
        <end position="1057"/>
    </location>
</feature>
<dbReference type="InterPro" id="IPR022385">
    <property type="entry name" value="Rhs_assc_core"/>
</dbReference>
<proteinExistence type="predicted"/>
<evidence type="ECO:0000313" key="2">
    <source>
        <dbReference type="EMBL" id="PMD13121.1"/>
    </source>
</evidence>
<evidence type="ECO:0000256" key="1">
    <source>
        <dbReference type="SAM" id="MobiDB-lite"/>
    </source>
</evidence>
<reference evidence="2 3" key="1">
    <citation type="submission" date="2016-05" db="EMBL/GenBank/DDBJ databases">
        <title>A degradative enzymes factory behind the ericoid mycorrhizal symbiosis.</title>
        <authorList>
            <consortium name="DOE Joint Genome Institute"/>
            <person name="Martino E."/>
            <person name="Morin E."/>
            <person name="Grelet G."/>
            <person name="Kuo A."/>
            <person name="Kohler A."/>
            <person name="Daghino S."/>
            <person name="Barry K."/>
            <person name="Choi C."/>
            <person name="Cichocki N."/>
            <person name="Clum A."/>
            <person name="Copeland A."/>
            <person name="Hainaut M."/>
            <person name="Haridas S."/>
            <person name="Labutti K."/>
            <person name="Lindquist E."/>
            <person name="Lipzen A."/>
            <person name="Khouja H.-R."/>
            <person name="Murat C."/>
            <person name="Ohm R."/>
            <person name="Olson A."/>
            <person name="Spatafora J."/>
            <person name="Veneault-Fourrey C."/>
            <person name="Henrissat B."/>
            <person name="Grigoriev I."/>
            <person name="Martin F."/>
            <person name="Perotto S."/>
        </authorList>
    </citation>
    <scope>NUCLEOTIDE SEQUENCE [LARGE SCALE GENOMIC DNA]</scope>
    <source>
        <strain evidence="2 3">UAMH 7357</strain>
    </source>
</reference>
<protein>
    <recommendedName>
        <fullName evidence="4">RHS repeat-associated core domain-containing protein</fullName>
    </recommendedName>
</protein>
<dbReference type="NCBIfam" id="TIGR03696">
    <property type="entry name" value="Rhs_assc_core"/>
    <property type="match status" value="1"/>
</dbReference>
<dbReference type="AlphaFoldDB" id="A0A2J6PGE3"/>
<dbReference type="OrthoDB" id="5426877at2759"/>
<dbReference type="EMBL" id="KZ613536">
    <property type="protein sequence ID" value="PMD13121.1"/>
    <property type="molecule type" value="Genomic_DNA"/>
</dbReference>
<keyword evidence="3" id="KW-1185">Reference proteome</keyword>
<dbReference type="PANTHER" id="PTHR32305:SF15">
    <property type="entry name" value="PROTEIN RHSA-RELATED"/>
    <property type="match status" value="1"/>
</dbReference>
<dbReference type="InterPro" id="IPR050708">
    <property type="entry name" value="T6SS_VgrG/RHS"/>
</dbReference>
<feature type="region of interest" description="Disordered" evidence="1">
    <location>
        <begin position="1041"/>
        <end position="1069"/>
    </location>
</feature>
<dbReference type="STRING" id="1745343.A0A2J6PGE3"/>
<gene>
    <name evidence="2" type="ORF">NA56DRAFT_652023</name>
</gene>
<dbReference type="PANTHER" id="PTHR32305">
    <property type="match status" value="1"/>
</dbReference>
<organism evidence="2 3">
    <name type="scientific">Hyaloscypha hepaticicola</name>
    <dbReference type="NCBI Taxonomy" id="2082293"/>
    <lineage>
        <taxon>Eukaryota</taxon>
        <taxon>Fungi</taxon>
        <taxon>Dikarya</taxon>
        <taxon>Ascomycota</taxon>
        <taxon>Pezizomycotina</taxon>
        <taxon>Leotiomycetes</taxon>
        <taxon>Helotiales</taxon>
        <taxon>Hyaloscyphaceae</taxon>
        <taxon>Hyaloscypha</taxon>
    </lineage>
</organism>
<accession>A0A2J6PGE3</accession>
<dbReference type="Gene3D" id="2.180.10.10">
    <property type="entry name" value="RHS repeat-associated core"/>
    <property type="match status" value="1"/>
</dbReference>
<dbReference type="Proteomes" id="UP000235672">
    <property type="component" value="Unassembled WGS sequence"/>
</dbReference>
<evidence type="ECO:0000313" key="3">
    <source>
        <dbReference type="Proteomes" id="UP000235672"/>
    </source>
</evidence>
<name>A0A2J6PGE3_9HELO</name>
<feature type="region of interest" description="Disordered" evidence="1">
    <location>
        <begin position="491"/>
        <end position="510"/>
    </location>
</feature>
<sequence>MSHRFIPPSPLSSQHLAGMTFFDVQGRPVGHLNPDHTWTKAVFTPWSSAKYDAADVALIENPSEDADVGHFFRALGDVTLYRPTWFQLTAANLKAAGDPSSMTAMAEQVHRTANSPRTTHHDALGRVILTVDEGCNDDGGELVGMRTTYGIFGSGACAIGDSLDRLTEVSKVDMLGRTIDRAGADYGRHTTLVDVEGREIQTWSSEGVSTLRTYDKLRRLTGRRVSAPAENNLKTSLVEKIVYGEELGLSTAKERNLARREYEHFDGAGCARVERVDFKGNVTKASRQFAVDYAKTLDWYDPSIVKLEPQVFVSYTRFDAQNRVIETTDASGCSKKKVFDGAGQLRETYFKSKYGAGSPPGASQWLRLSQTHFNEHGQPVVIKQDSCELDESTGKATTTTTKTILEYGKTTQAVLTKRVEVTSDSPARRNGPKVILDEEYIRDCLDRVIQQKDSSQRDMWSSNNRIQPLKTFAYDKLGRLILASGRANAQAQPAGVKSGSRRRSGDNVSSASGPVLYEFVGTYQYNAAGNLLRVQHQPKDIVPGVSGWTREYLYEEESYLNAVTSPELAEAFPAMLTTTRDALSKPPVSYNNRLSSTRIGRTTERICYDSSSPGGSRGCPSSVARWSWMTWDHDGMLRSSSGRPTKSSDKEDGKAPERTWYVYDWSGNRVRKVMQGRNNGPKVKETLYLDGVDIFRRFSPSPRSESSPSSMADSLTIKSERITIYENDSHAIVELYTDKDGIPRQVLRYQIHNGLETDDKGNIISHEEYSPFGRTVFSHFSRKDITAPRRYRFAGYQRDQETGLYYCGSRYYAPWLGRWVSSDPIFSIDGLDTYTYCGNDPINFDDHSGTMGNFGAQATLAARQHNRLQGQQGALRPLGVNIRIRNRNNLANGGQGNNVGQLNNGNQARTNAYVPRTAATLNTDAVNQFYSRDIAVRKIYYKKGLDRAGRAEWRDNMTRSQKNEKVENHKARVMQGAAPLSEMADYRKYLEDNLNNPDHGREAFNIKQGGVSVPVIERALNDAEKQNLEIMTEDRIAIANADGNGNGHENGNATGNATGKPRGQVDSAPAGRSCWSSFLALICCKS</sequence>
<evidence type="ECO:0008006" key="4">
    <source>
        <dbReference type="Google" id="ProtNLM"/>
    </source>
</evidence>